<dbReference type="EMBL" id="CP003346">
    <property type="protein sequence ID" value="AGA77970.1"/>
    <property type="molecule type" value="Genomic_DNA"/>
</dbReference>
<dbReference type="HOGENOM" id="CLU_1624526_0_0_10"/>
<protein>
    <submittedName>
        <fullName evidence="1">Uncharacterized protein</fullName>
    </submittedName>
</protein>
<name>L0FZB0_ECHVK</name>
<accession>L0FZB0</accession>
<organism evidence="1 2">
    <name type="scientific">Echinicola vietnamensis (strain DSM 17526 / LMG 23754 / KMM 6221)</name>
    <dbReference type="NCBI Taxonomy" id="926556"/>
    <lineage>
        <taxon>Bacteria</taxon>
        <taxon>Pseudomonadati</taxon>
        <taxon>Bacteroidota</taxon>
        <taxon>Cytophagia</taxon>
        <taxon>Cytophagales</taxon>
        <taxon>Cyclobacteriaceae</taxon>
        <taxon>Echinicola</taxon>
    </lineage>
</organism>
<evidence type="ECO:0000313" key="1">
    <source>
        <dbReference type="EMBL" id="AGA77970.1"/>
    </source>
</evidence>
<dbReference type="PROSITE" id="PS51257">
    <property type="entry name" value="PROKAR_LIPOPROTEIN"/>
    <property type="match status" value="1"/>
</dbReference>
<keyword evidence="2" id="KW-1185">Reference proteome</keyword>
<dbReference type="OrthoDB" id="838653at2"/>
<dbReference type="Proteomes" id="UP000010796">
    <property type="component" value="Chromosome"/>
</dbReference>
<dbReference type="AlphaFoldDB" id="L0FZB0"/>
<dbReference type="RefSeq" id="WP_015265532.1">
    <property type="nucleotide sequence ID" value="NC_019904.1"/>
</dbReference>
<sequence length="163" mass="17465">MKPQNYFWLIGLTVILFSSCNNGDDEPDPVSSGGGTLTLTGDEAHYTSNKLEVSETAYGREDLTGLEESLVAVSSGIFIPKAGEGQLIPEGTNLEKQFVLVASELAISMSIFAEGVKRDYISDVSNPINVTISTATKEVIFSNARVINADNNSVLTLNGTLTW</sequence>
<gene>
    <name evidence="1" type="ordered locus">Echvi_1705</name>
</gene>
<dbReference type="eggNOG" id="ENOG502ZRZN">
    <property type="taxonomic scope" value="Bacteria"/>
</dbReference>
<proteinExistence type="predicted"/>
<reference evidence="2" key="1">
    <citation type="submission" date="2012-02" db="EMBL/GenBank/DDBJ databases">
        <title>The complete genome of Echinicola vietnamensis DSM 17526.</title>
        <authorList>
            <person name="Lucas S."/>
            <person name="Copeland A."/>
            <person name="Lapidus A."/>
            <person name="Glavina del Rio T."/>
            <person name="Dalin E."/>
            <person name="Tice H."/>
            <person name="Bruce D."/>
            <person name="Goodwin L."/>
            <person name="Pitluck S."/>
            <person name="Peters L."/>
            <person name="Ovchinnikova G."/>
            <person name="Teshima H."/>
            <person name="Kyrpides N."/>
            <person name="Mavromatis K."/>
            <person name="Ivanova N."/>
            <person name="Brettin T."/>
            <person name="Detter J.C."/>
            <person name="Han C."/>
            <person name="Larimer F."/>
            <person name="Land M."/>
            <person name="Hauser L."/>
            <person name="Markowitz V."/>
            <person name="Cheng J.-F."/>
            <person name="Hugenholtz P."/>
            <person name="Woyke T."/>
            <person name="Wu D."/>
            <person name="Brambilla E."/>
            <person name="Klenk H.-P."/>
            <person name="Eisen J.A."/>
        </authorList>
    </citation>
    <scope>NUCLEOTIDE SEQUENCE [LARGE SCALE GENOMIC DNA]</scope>
    <source>
        <strain evidence="2">DSM 17526 / LMG 23754 / KMM 6221</strain>
    </source>
</reference>
<evidence type="ECO:0000313" key="2">
    <source>
        <dbReference type="Proteomes" id="UP000010796"/>
    </source>
</evidence>
<dbReference type="KEGG" id="evi:Echvi_1705"/>